<dbReference type="Gene3D" id="3.20.20.80">
    <property type="entry name" value="Glycosidases"/>
    <property type="match status" value="1"/>
</dbReference>
<dbReference type="PANTHER" id="PTHR21040:SF8">
    <property type="entry name" value="BCDNA.GH04120"/>
    <property type="match status" value="1"/>
</dbReference>
<keyword evidence="5" id="KW-1133">Transmembrane helix</keyword>
<dbReference type="Proteomes" id="UP000823941">
    <property type="component" value="Chromosome 26"/>
</dbReference>
<evidence type="ECO:0000256" key="5">
    <source>
        <dbReference type="SAM" id="Phobius"/>
    </source>
</evidence>
<evidence type="ECO:0000256" key="4">
    <source>
        <dbReference type="ARBA" id="ARBA00022801"/>
    </source>
</evidence>
<dbReference type="InterPro" id="IPR015883">
    <property type="entry name" value="Glyco_hydro_20_cat"/>
</dbReference>
<dbReference type="SUPFAM" id="SSF51445">
    <property type="entry name" value="(Trans)glycosidases"/>
    <property type="match status" value="1"/>
</dbReference>
<comment type="caution">
    <text evidence="7">The sequence shown here is derived from an EMBL/GenBank/DDBJ whole genome shotgun (WGS) entry which is preliminary data.</text>
</comment>
<dbReference type="InterPro" id="IPR038901">
    <property type="entry name" value="HEXDC-like"/>
</dbReference>
<keyword evidence="8" id="KW-1185">Reference proteome</keyword>
<dbReference type="Pfam" id="PF00728">
    <property type="entry name" value="Glyco_hydro_20"/>
    <property type="match status" value="1"/>
</dbReference>
<reference evidence="7 8" key="1">
    <citation type="submission" date="2021-06" db="EMBL/GenBank/DDBJ databases">
        <title>A haploid diamondback moth (Plutella xylostella L.) genome assembly resolves 31 chromosomes and identifies a diamide resistance mutation.</title>
        <authorList>
            <person name="Ward C.M."/>
            <person name="Perry K.D."/>
            <person name="Baker G."/>
            <person name="Powis K."/>
            <person name="Heckel D.G."/>
            <person name="Baxter S.W."/>
        </authorList>
    </citation>
    <scope>NUCLEOTIDE SEQUENCE [LARGE SCALE GENOMIC DNA]</scope>
    <source>
        <strain evidence="7 8">LV</strain>
        <tissue evidence="7">Single pupa</tissue>
    </source>
</reference>
<accession>A0ABQ7PWW3</accession>
<keyword evidence="4" id="KW-0378">Hydrolase</keyword>
<dbReference type="InterPro" id="IPR017853">
    <property type="entry name" value="GH"/>
</dbReference>
<evidence type="ECO:0000256" key="3">
    <source>
        <dbReference type="ARBA" id="ARBA00012663"/>
    </source>
</evidence>
<organism evidence="7 8">
    <name type="scientific">Plutella xylostella</name>
    <name type="common">Diamondback moth</name>
    <name type="synonym">Plutella maculipennis</name>
    <dbReference type="NCBI Taxonomy" id="51655"/>
    <lineage>
        <taxon>Eukaryota</taxon>
        <taxon>Metazoa</taxon>
        <taxon>Ecdysozoa</taxon>
        <taxon>Arthropoda</taxon>
        <taxon>Hexapoda</taxon>
        <taxon>Insecta</taxon>
        <taxon>Pterygota</taxon>
        <taxon>Neoptera</taxon>
        <taxon>Endopterygota</taxon>
        <taxon>Lepidoptera</taxon>
        <taxon>Glossata</taxon>
        <taxon>Ditrysia</taxon>
        <taxon>Yponomeutoidea</taxon>
        <taxon>Plutellidae</taxon>
        <taxon>Plutella</taxon>
    </lineage>
</organism>
<name>A0ABQ7PWW3_PLUXY</name>
<comment type="similarity">
    <text evidence="2">Belongs to the glycosyl hydrolase 20 family.</text>
</comment>
<feature type="domain" description="Glycoside hydrolase family 20 catalytic" evidence="6">
    <location>
        <begin position="161"/>
        <end position="319"/>
    </location>
</feature>
<evidence type="ECO:0000259" key="6">
    <source>
        <dbReference type="Pfam" id="PF00728"/>
    </source>
</evidence>
<dbReference type="PANTHER" id="PTHR21040">
    <property type="entry name" value="BCDNA.GH04120"/>
    <property type="match status" value="1"/>
</dbReference>
<protein>
    <recommendedName>
        <fullName evidence="3">beta-N-acetylhexosaminidase</fullName>
        <ecNumber evidence="3">3.2.1.52</ecNumber>
    </recommendedName>
</protein>
<feature type="transmembrane region" description="Helical" evidence="5">
    <location>
        <begin position="27"/>
        <end position="42"/>
    </location>
</feature>
<dbReference type="EC" id="3.2.1.52" evidence="3"/>
<sequence>MQRLLSISIKTNSSVILKRIKLKKKRNFFLCFFACLVFYFLYKATPLTDPHSPLFHNVIVHLDLKGAPLKLVYLQTNFLRFLTMFRVNAILVEYEDMFPFTAKLINVSSPHCYGKLTLKRFFDAVFFSNMDVIPLIQTFGNLEYLFKHPELAHLRENPGSADTICPNHPGSMKVLKNVIVQIMDFHKKLGPIQYVHIGGNEALHINECDRCRKTNMSRLAQYQKHIQTVVSIIKEHSPNTKVMMWDNLLRGANKDEIVKLPVEIVVWEGEPEVKATPSELTELMTHYNDYWVASSYKCADGEASLFPIMEQRFKNHYNWMRVVASMPALDRPKGIILTGPARYRHSAPVCELLPISIPSIALNLVTVTSFDAQINLNRTKDWKQYYFEHIHPYLGNYINIESLFSLFKRDGYCHAQYLGTEIADNLRLFYGIEDGLKNYDVQGYPGNKTELFTKMNNTIERYRAKVLTDLLEVFKEEVAKDYLSYFVEHLNQILNERMIQEEKLLHLNNTM</sequence>
<evidence type="ECO:0000256" key="1">
    <source>
        <dbReference type="ARBA" id="ARBA00001231"/>
    </source>
</evidence>
<keyword evidence="5" id="KW-0472">Membrane</keyword>
<keyword evidence="5" id="KW-0812">Transmembrane</keyword>
<evidence type="ECO:0000256" key="2">
    <source>
        <dbReference type="ARBA" id="ARBA00006285"/>
    </source>
</evidence>
<proteinExistence type="inferred from homology"/>
<dbReference type="EMBL" id="JAHIBW010000026">
    <property type="protein sequence ID" value="KAG7297478.1"/>
    <property type="molecule type" value="Genomic_DNA"/>
</dbReference>
<gene>
    <name evidence="7" type="ORF">JYU34_019489</name>
</gene>
<comment type="catalytic activity">
    <reaction evidence="1">
        <text>Hydrolysis of terminal non-reducing N-acetyl-D-hexosamine residues in N-acetyl-beta-D-hexosaminides.</text>
        <dbReference type="EC" id="3.2.1.52"/>
    </reaction>
</comment>
<evidence type="ECO:0000313" key="7">
    <source>
        <dbReference type="EMBL" id="KAG7297478.1"/>
    </source>
</evidence>
<evidence type="ECO:0000313" key="8">
    <source>
        <dbReference type="Proteomes" id="UP000823941"/>
    </source>
</evidence>